<dbReference type="InterPro" id="IPR046373">
    <property type="entry name" value="Acyl-CoA_Oxase/DH_mid-dom_sf"/>
</dbReference>
<protein>
    <submittedName>
        <fullName evidence="11">Acyl-CoA dehydrogenase family protein</fullName>
    </submittedName>
</protein>
<keyword evidence="5 7" id="KW-0274">FAD</keyword>
<dbReference type="InterPro" id="IPR006091">
    <property type="entry name" value="Acyl-CoA_Oxase/DH_mid-dom"/>
</dbReference>
<evidence type="ECO:0000256" key="3">
    <source>
        <dbReference type="ARBA" id="ARBA00011738"/>
    </source>
</evidence>
<evidence type="ECO:0000256" key="5">
    <source>
        <dbReference type="ARBA" id="ARBA00022827"/>
    </source>
</evidence>
<dbReference type="Gene3D" id="1.10.540.10">
    <property type="entry name" value="Acyl-CoA dehydrogenase/oxidase, N-terminal domain"/>
    <property type="match status" value="1"/>
</dbReference>
<dbReference type="GO" id="GO:0005737">
    <property type="term" value="C:cytoplasm"/>
    <property type="evidence" value="ECO:0007669"/>
    <property type="project" value="TreeGrafter"/>
</dbReference>
<dbReference type="GO" id="GO:0050660">
    <property type="term" value="F:flavin adenine dinucleotide binding"/>
    <property type="evidence" value="ECO:0007669"/>
    <property type="project" value="InterPro"/>
</dbReference>
<dbReference type="GO" id="GO:0033539">
    <property type="term" value="P:fatty acid beta-oxidation using acyl-CoA dehydrogenase"/>
    <property type="evidence" value="ECO:0007669"/>
    <property type="project" value="TreeGrafter"/>
</dbReference>
<dbReference type="RefSeq" id="WP_205262013.1">
    <property type="nucleotide sequence ID" value="NZ_JAERWK010000023.1"/>
</dbReference>
<evidence type="ECO:0000259" key="10">
    <source>
        <dbReference type="Pfam" id="PF02771"/>
    </source>
</evidence>
<accession>A0A938YAP5</accession>
<evidence type="ECO:0000256" key="4">
    <source>
        <dbReference type="ARBA" id="ARBA00022630"/>
    </source>
</evidence>
<keyword evidence="6 7" id="KW-0560">Oxidoreductase</keyword>
<keyword evidence="12" id="KW-1185">Reference proteome</keyword>
<keyword evidence="4 7" id="KW-0285">Flavoprotein</keyword>
<comment type="cofactor">
    <cofactor evidence="1 7">
        <name>FAD</name>
        <dbReference type="ChEBI" id="CHEBI:57692"/>
    </cofactor>
</comment>
<dbReference type="GO" id="GO:0003995">
    <property type="term" value="F:acyl-CoA dehydrogenase activity"/>
    <property type="evidence" value="ECO:0007669"/>
    <property type="project" value="TreeGrafter"/>
</dbReference>
<evidence type="ECO:0000256" key="2">
    <source>
        <dbReference type="ARBA" id="ARBA00009347"/>
    </source>
</evidence>
<dbReference type="InterPro" id="IPR013786">
    <property type="entry name" value="AcylCoA_DH/ox_N"/>
</dbReference>
<dbReference type="InterPro" id="IPR009075">
    <property type="entry name" value="AcylCo_DH/oxidase_C"/>
</dbReference>
<dbReference type="SUPFAM" id="SSF47203">
    <property type="entry name" value="Acyl-CoA dehydrogenase C-terminal domain-like"/>
    <property type="match status" value="1"/>
</dbReference>
<dbReference type="Pfam" id="PF02771">
    <property type="entry name" value="Acyl-CoA_dh_N"/>
    <property type="match status" value="1"/>
</dbReference>
<evidence type="ECO:0000259" key="8">
    <source>
        <dbReference type="Pfam" id="PF00441"/>
    </source>
</evidence>
<comment type="similarity">
    <text evidence="2 7">Belongs to the acyl-CoA dehydrogenase family.</text>
</comment>
<dbReference type="SUPFAM" id="SSF56645">
    <property type="entry name" value="Acyl-CoA dehydrogenase NM domain-like"/>
    <property type="match status" value="1"/>
</dbReference>
<sequence>MSVDLTLDPRIEDLKQRTRSFIDEHVIPAESEIDAHGAGLADDRLAALRTVARRAGIFAPTAPEEFGGLALDHRDQSVVLEESGRSVLGPAVLNCAAPDEGNILLLDKKTTPQQREQYLAPLARGEVRSAFSMTEPSPGAGADPEMLATTATKVDGGWRIDGRKWLITGADGAAFFITMARTSERAATMFLVDAGHPGMTISRHVTTLDSGFAGGHGELIYDHCVVPDSAVLGRVDEGFADAQVRLGPARLTHCMRWLGAARRAHEVAVAYATARPMFGGRLADQGMAQEKIADNEIDIQASRLMIWNAAAVLDRHEPARQETSTAKVFVAEAVNRIVDRSVQLCGGYGVSYDSPLPHILREVRPFRIYDGPSEVHRRAISRRAVRRSESGSLPGDYS</sequence>
<dbReference type="Gene3D" id="1.20.140.10">
    <property type="entry name" value="Butyryl-CoA Dehydrogenase, subunit A, domain 3"/>
    <property type="match status" value="1"/>
</dbReference>
<evidence type="ECO:0000259" key="9">
    <source>
        <dbReference type="Pfam" id="PF02770"/>
    </source>
</evidence>
<dbReference type="InterPro" id="IPR037069">
    <property type="entry name" value="AcylCoA_DH/ox_N_sf"/>
</dbReference>
<name>A0A938YAP5_9ACTN</name>
<dbReference type="Pfam" id="PF02770">
    <property type="entry name" value="Acyl-CoA_dh_M"/>
    <property type="match status" value="1"/>
</dbReference>
<feature type="domain" description="Acyl-CoA dehydrogenase/oxidase N-terminal" evidence="10">
    <location>
        <begin position="12"/>
        <end position="126"/>
    </location>
</feature>
<dbReference type="PANTHER" id="PTHR48083">
    <property type="entry name" value="MEDIUM-CHAIN SPECIFIC ACYL-COA DEHYDROGENASE, MITOCHONDRIAL-RELATED"/>
    <property type="match status" value="1"/>
</dbReference>
<comment type="caution">
    <text evidence="11">The sequence shown here is derived from an EMBL/GenBank/DDBJ whole genome shotgun (WGS) entry which is preliminary data.</text>
</comment>
<evidence type="ECO:0000313" key="12">
    <source>
        <dbReference type="Proteomes" id="UP000663792"/>
    </source>
</evidence>
<dbReference type="InterPro" id="IPR009100">
    <property type="entry name" value="AcylCoA_DH/oxidase_NM_dom_sf"/>
</dbReference>
<dbReference type="InterPro" id="IPR036250">
    <property type="entry name" value="AcylCo_DH-like_C"/>
</dbReference>
<dbReference type="InterPro" id="IPR050741">
    <property type="entry name" value="Acyl-CoA_dehydrogenase"/>
</dbReference>
<organism evidence="11 12">
    <name type="scientific">Nakamurella leprariae</name>
    <dbReference type="NCBI Taxonomy" id="2803911"/>
    <lineage>
        <taxon>Bacteria</taxon>
        <taxon>Bacillati</taxon>
        <taxon>Actinomycetota</taxon>
        <taxon>Actinomycetes</taxon>
        <taxon>Nakamurellales</taxon>
        <taxon>Nakamurellaceae</taxon>
        <taxon>Nakamurella</taxon>
    </lineage>
</organism>
<feature type="domain" description="Acyl-CoA oxidase/dehydrogenase middle" evidence="9">
    <location>
        <begin position="130"/>
        <end position="219"/>
    </location>
</feature>
<dbReference type="Proteomes" id="UP000663792">
    <property type="component" value="Unassembled WGS sequence"/>
</dbReference>
<evidence type="ECO:0000313" key="11">
    <source>
        <dbReference type="EMBL" id="MBM9469051.1"/>
    </source>
</evidence>
<proteinExistence type="inferred from homology"/>
<dbReference type="Pfam" id="PF00441">
    <property type="entry name" value="Acyl-CoA_dh_1"/>
    <property type="match status" value="1"/>
</dbReference>
<reference evidence="11" key="1">
    <citation type="submission" date="2021-01" db="EMBL/GenBank/DDBJ databases">
        <title>YIM 132084 draft genome.</title>
        <authorList>
            <person name="An D."/>
        </authorList>
    </citation>
    <scope>NUCLEOTIDE SEQUENCE</scope>
    <source>
        <strain evidence="11">YIM 132084</strain>
    </source>
</reference>
<dbReference type="AlphaFoldDB" id="A0A938YAP5"/>
<dbReference type="EMBL" id="JAERWK010000023">
    <property type="protein sequence ID" value="MBM9469051.1"/>
    <property type="molecule type" value="Genomic_DNA"/>
</dbReference>
<evidence type="ECO:0000256" key="1">
    <source>
        <dbReference type="ARBA" id="ARBA00001974"/>
    </source>
</evidence>
<feature type="domain" description="Acyl-CoA dehydrogenase/oxidase C-terminal" evidence="8">
    <location>
        <begin position="236"/>
        <end position="384"/>
    </location>
</feature>
<dbReference type="Gene3D" id="2.40.110.10">
    <property type="entry name" value="Butyryl-CoA Dehydrogenase, subunit A, domain 2"/>
    <property type="match status" value="1"/>
</dbReference>
<evidence type="ECO:0000256" key="6">
    <source>
        <dbReference type="ARBA" id="ARBA00023002"/>
    </source>
</evidence>
<gene>
    <name evidence="11" type="ORF">JL106_17330</name>
</gene>
<dbReference type="PANTHER" id="PTHR48083:SF13">
    <property type="entry name" value="ACYL-COA DEHYDROGENASE FAMILY MEMBER 11"/>
    <property type="match status" value="1"/>
</dbReference>
<evidence type="ECO:0000256" key="7">
    <source>
        <dbReference type="RuleBase" id="RU362125"/>
    </source>
</evidence>
<comment type="subunit">
    <text evidence="3">Homodimer.</text>
</comment>